<evidence type="ECO:0000256" key="2">
    <source>
        <dbReference type="ARBA" id="ARBA00007532"/>
    </source>
</evidence>
<dbReference type="PANTHER" id="PTHR22912:SF217">
    <property type="entry name" value="DIHYDROLIPOYL DEHYDROGENASE"/>
    <property type="match status" value="1"/>
</dbReference>
<feature type="binding site" evidence="14">
    <location>
        <position position="292"/>
    </location>
    <ligand>
        <name>NAD(+)</name>
        <dbReference type="ChEBI" id="CHEBI:57540"/>
    </ligand>
</feature>
<dbReference type="GO" id="GO:0005737">
    <property type="term" value="C:cytoplasm"/>
    <property type="evidence" value="ECO:0007669"/>
    <property type="project" value="UniProtKB-SubCell"/>
</dbReference>
<dbReference type="AlphaFoldDB" id="A0A9X3ZGF7"/>
<dbReference type="Gene3D" id="3.50.50.60">
    <property type="entry name" value="FAD/NAD(P)-binding domain"/>
    <property type="match status" value="2"/>
</dbReference>
<feature type="binding site" evidence="14">
    <location>
        <begin position="338"/>
        <end position="341"/>
    </location>
    <ligand>
        <name>FAD</name>
        <dbReference type="ChEBI" id="CHEBI:57692"/>
    </ligand>
</feature>
<feature type="binding site" evidence="14">
    <location>
        <begin position="201"/>
        <end position="208"/>
    </location>
    <ligand>
        <name>NAD(+)</name>
        <dbReference type="ChEBI" id="CHEBI:57540"/>
    </ligand>
</feature>
<gene>
    <name evidence="19" type="primary">lpdA</name>
    <name evidence="19" type="ORF">OQ273_08090</name>
</gene>
<dbReference type="EC" id="1.8.1.4" evidence="3 16"/>
<dbReference type="InterPro" id="IPR023753">
    <property type="entry name" value="FAD/NAD-binding_dom"/>
</dbReference>
<dbReference type="GO" id="GO:0050660">
    <property type="term" value="F:flavin adenine dinucleotide binding"/>
    <property type="evidence" value="ECO:0007669"/>
    <property type="project" value="InterPro"/>
</dbReference>
<dbReference type="InterPro" id="IPR050151">
    <property type="entry name" value="Class-I_Pyr_Nuc-Dis_Oxidored"/>
</dbReference>
<keyword evidence="14" id="KW-0547">Nucleotide-binding</keyword>
<sequence>MSNTYDVIIIGSGPGGYVTAVRAAQLGLKTAIVEREHLGGICLNWGCIPTKALLRSAEILHFAEHADNYGLKLEGKVSADIKAVVERSRGVSGRLNAGIGFLMKKNKVDVIWGEAKITKAAKGSTPAEVVVGKPTKKAMEPQHPAPKNTLGEGTYKATNVIVATGARPRVLPGIEPDGKLIWTYFEAMVPQTQPKSMVVMGSGAIGIEFASFYNAMGVDVTVVELMPTIMPVEDAEISGLARKALERAGLKFITEAKVTKVEKGANNVTAHVETKDGKTQAITADRLISAVGVQGNIENLGLEALGVTTDRGCVVIDGYGKTNVEGIYAIGDVAGPPMLAHKAEHEGVICIEKIAGVPGVHPMDKNKIPGCTYCDPQVASVGLTEAKAKEAGHDIRVGRFQFSANGKAIALGEDKGLIKTIFDKKTGELLGAHMVGAEVTELIQGFVVAMNLETTEEELMHTVFPHPTLSEMMKESVLDAYGRALNA</sequence>
<name>A0A9X3ZGF7_9HYPH</name>
<keyword evidence="7 14" id="KW-0274">FAD</keyword>
<organism evidence="19 20">
    <name type="scientific">Hoeflea prorocentri</name>
    <dbReference type="NCBI Taxonomy" id="1922333"/>
    <lineage>
        <taxon>Bacteria</taxon>
        <taxon>Pseudomonadati</taxon>
        <taxon>Pseudomonadota</taxon>
        <taxon>Alphaproteobacteria</taxon>
        <taxon>Hyphomicrobiales</taxon>
        <taxon>Rhizobiaceae</taxon>
        <taxon>Hoeflea</taxon>
    </lineage>
</organism>
<feature type="domain" description="FAD/NAD(P)-binding" evidence="18">
    <location>
        <begin position="5"/>
        <end position="347"/>
    </location>
</feature>
<dbReference type="InterPro" id="IPR006258">
    <property type="entry name" value="Lipoamide_DH"/>
</dbReference>
<keyword evidence="20" id="KW-1185">Reference proteome</keyword>
<evidence type="ECO:0000256" key="5">
    <source>
        <dbReference type="ARBA" id="ARBA00022490"/>
    </source>
</evidence>
<dbReference type="PROSITE" id="PS00076">
    <property type="entry name" value="PYRIDINE_REDOX_1"/>
    <property type="match status" value="1"/>
</dbReference>
<evidence type="ECO:0000256" key="14">
    <source>
        <dbReference type="PIRSR" id="PIRSR000350-3"/>
    </source>
</evidence>
<dbReference type="SUPFAM" id="SSF55424">
    <property type="entry name" value="FAD/NAD-linked reductases, dimerisation (C-terminal) domain"/>
    <property type="match status" value="1"/>
</dbReference>
<proteinExistence type="inferred from homology"/>
<dbReference type="FunFam" id="3.30.390.30:FF:000001">
    <property type="entry name" value="Dihydrolipoyl dehydrogenase"/>
    <property type="match status" value="1"/>
</dbReference>
<evidence type="ECO:0000256" key="12">
    <source>
        <dbReference type="ARBA" id="ARBA00049187"/>
    </source>
</evidence>
<dbReference type="Pfam" id="PF07992">
    <property type="entry name" value="Pyr_redox_2"/>
    <property type="match status" value="1"/>
</dbReference>
<comment type="catalytic activity">
    <reaction evidence="12 16">
        <text>N(6)-[(R)-dihydrolipoyl]-L-lysyl-[protein] + NAD(+) = N(6)-[(R)-lipoyl]-L-lysyl-[protein] + NADH + H(+)</text>
        <dbReference type="Rhea" id="RHEA:15045"/>
        <dbReference type="Rhea" id="RHEA-COMP:10474"/>
        <dbReference type="Rhea" id="RHEA-COMP:10475"/>
        <dbReference type="ChEBI" id="CHEBI:15378"/>
        <dbReference type="ChEBI" id="CHEBI:57540"/>
        <dbReference type="ChEBI" id="CHEBI:57945"/>
        <dbReference type="ChEBI" id="CHEBI:83099"/>
        <dbReference type="ChEBI" id="CHEBI:83100"/>
        <dbReference type="EC" id="1.8.1.4"/>
    </reaction>
</comment>
<evidence type="ECO:0000256" key="1">
    <source>
        <dbReference type="ARBA" id="ARBA00004496"/>
    </source>
</evidence>
<dbReference type="Proteomes" id="UP001151234">
    <property type="component" value="Unassembled WGS sequence"/>
</dbReference>
<comment type="miscellaneous">
    <text evidence="16">The active site is a redox-active disulfide bond.</text>
</comment>
<keyword evidence="5" id="KW-0963">Cytoplasm</keyword>
<evidence type="ECO:0000313" key="19">
    <source>
        <dbReference type="EMBL" id="MDA5398527.1"/>
    </source>
</evidence>
<keyword evidence="10" id="KW-1015">Disulfide bond</keyword>
<feature type="disulfide bond" description="Redox-active" evidence="15">
    <location>
        <begin position="42"/>
        <end position="47"/>
    </location>
</feature>
<comment type="similarity">
    <text evidence="2 16">Belongs to the class-I pyridine nucleotide-disulfide oxidoreductase family.</text>
</comment>
<feature type="binding site" evidence="14">
    <location>
        <position position="224"/>
    </location>
    <ligand>
        <name>NAD(+)</name>
        <dbReference type="ChEBI" id="CHEBI:57540"/>
    </ligand>
</feature>
<feature type="binding site" evidence="14">
    <location>
        <position position="332"/>
    </location>
    <ligand>
        <name>FAD</name>
        <dbReference type="ChEBI" id="CHEBI:57692"/>
    </ligand>
</feature>
<evidence type="ECO:0000256" key="8">
    <source>
        <dbReference type="ARBA" id="ARBA00023002"/>
    </source>
</evidence>
<evidence type="ECO:0000256" key="11">
    <source>
        <dbReference type="ARBA" id="ARBA00023284"/>
    </source>
</evidence>
<dbReference type="PRINTS" id="PR00368">
    <property type="entry name" value="FADPNR"/>
</dbReference>
<keyword evidence="6 16" id="KW-0285">Flavoprotein</keyword>
<evidence type="ECO:0000256" key="3">
    <source>
        <dbReference type="ARBA" id="ARBA00012608"/>
    </source>
</evidence>
<accession>A0A9X3ZGF7</accession>
<comment type="subcellular location">
    <subcellularLocation>
        <location evidence="1">Cytoplasm</location>
    </subcellularLocation>
</comment>
<dbReference type="PIRSF" id="PIRSF000350">
    <property type="entry name" value="Mercury_reductase_MerA"/>
    <property type="match status" value="1"/>
</dbReference>
<keyword evidence="11 16" id="KW-0676">Redox-active center</keyword>
<dbReference type="SUPFAM" id="SSF51905">
    <property type="entry name" value="FAD/NAD(P)-binding domain"/>
    <property type="match status" value="1"/>
</dbReference>
<evidence type="ECO:0000259" key="18">
    <source>
        <dbReference type="Pfam" id="PF07992"/>
    </source>
</evidence>
<evidence type="ECO:0000256" key="15">
    <source>
        <dbReference type="PIRSR" id="PIRSR000350-4"/>
    </source>
</evidence>
<reference evidence="19" key="1">
    <citation type="submission" date="2022-11" db="EMBL/GenBank/DDBJ databases">
        <title>Draft genome sequence of Hoeflea poritis E7-10 and Hoeflea prorocentri PM5-8, separated from scleractinian coral Porites lutea and marine dinoflagellate.</title>
        <authorList>
            <person name="Zhang G."/>
            <person name="Wei Q."/>
            <person name="Cai L."/>
        </authorList>
    </citation>
    <scope>NUCLEOTIDE SEQUENCE</scope>
    <source>
        <strain evidence="19">PM5-8</strain>
    </source>
</reference>
<evidence type="ECO:0000256" key="9">
    <source>
        <dbReference type="ARBA" id="ARBA00023027"/>
    </source>
</evidence>
<evidence type="ECO:0000313" key="20">
    <source>
        <dbReference type="Proteomes" id="UP001151234"/>
    </source>
</evidence>
<dbReference type="GO" id="GO:0004148">
    <property type="term" value="F:dihydrolipoyl dehydrogenase (NADH) activity"/>
    <property type="evidence" value="ECO:0007669"/>
    <property type="project" value="UniProtKB-EC"/>
</dbReference>
<dbReference type="InterPro" id="IPR012999">
    <property type="entry name" value="Pyr_OxRdtase_I_AS"/>
</dbReference>
<dbReference type="PANTHER" id="PTHR22912">
    <property type="entry name" value="DISULFIDE OXIDOREDUCTASE"/>
    <property type="match status" value="1"/>
</dbReference>
<feature type="domain" description="Pyridine nucleotide-disulphide oxidoreductase dimerisation" evidence="17">
    <location>
        <begin position="368"/>
        <end position="476"/>
    </location>
</feature>
<evidence type="ECO:0000256" key="6">
    <source>
        <dbReference type="ARBA" id="ARBA00022630"/>
    </source>
</evidence>
<dbReference type="GO" id="GO:0006103">
    <property type="term" value="P:2-oxoglutarate metabolic process"/>
    <property type="evidence" value="ECO:0007669"/>
    <property type="project" value="TreeGrafter"/>
</dbReference>
<dbReference type="RefSeq" id="WP_267989941.1">
    <property type="nucleotide sequence ID" value="NZ_JAPJZI010000001.1"/>
</dbReference>
<comment type="caution">
    <text evidence="19">The sequence shown here is derived from an EMBL/GenBank/DDBJ whole genome shotgun (WGS) entry which is preliminary data.</text>
</comment>
<dbReference type="InterPro" id="IPR004099">
    <property type="entry name" value="Pyr_nucl-diS_OxRdtase_dimer"/>
</dbReference>
<dbReference type="NCBIfam" id="TIGR01350">
    <property type="entry name" value="lipoamide_DH"/>
    <property type="match status" value="1"/>
</dbReference>
<dbReference type="InterPro" id="IPR001100">
    <property type="entry name" value="Pyr_nuc-diS_OxRdtase"/>
</dbReference>
<dbReference type="EMBL" id="JAPJZI010000001">
    <property type="protein sequence ID" value="MDA5398527.1"/>
    <property type="molecule type" value="Genomic_DNA"/>
</dbReference>
<evidence type="ECO:0000256" key="7">
    <source>
        <dbReference type="ARBA" id="ARBA00022827"/>
    </source>
</evidence>
<dbReference type="Gene3D" id="3.30.390.30">
    <property type="match status" value="1"/>
</dbReference>
<evidence type="ECO:0000256" key="16">
    <source>
        <dbReference type="RuleBase" id="RU003692"/>
    </source>
</evidence>
<evidence type="ECO:0000256" key="10">
    <source>
        <dbReference type="ARBA" id="ARBA00023157"/>
    </source>
</evidence>
<keyword evidence="9 14" id="KW-0520">NAD</keyword>
<protein>
    <recommendedName>
        <fullName evidence="4 16">Dihydrolipoyl dehydrogenase</fullName>
        <ecNumber evidence="3 16">1.8.1.4</ecNumber>
    </recommendedName>
</protein>
<evidence type="ECO:0000256" key="4">
    <source>
        <dbReference type="ARBA" id="ARBA00016961"/>
    </source>
</evidence>
<feature type="active site" description="Proton acceptor" evidence="13">
    <location>
        <position position="466"/>
    </location>
</feature>
<dbReference type="InterPro" id="IPR036188">
    <property type="entry name" value="FAD/NAD-bd_sf"/>
</dbReference>
<dbReference type="InterPro" id="IPR016156">
    <property type="entry name" value="FAD/NAD-linked_Rdtase_dimer_sf"/>
</dbReference>
<evidence type="ECO:0000259" key="17">
    <source>
        <dbReference type="Pfam" id="PF02852"/>
    </source>
</evidence>
<dbReference type="PRINTS" id="PR00411">
    <property type="entry name" value="PNDRDTASEI"/>
</dbReference>
<comment type="cofactor">
    <cofactor evidence="14 16">
        <name>FAD</name>
        <dbReference type="ChEBI" id="CHEBI:57692"/>
    </cofactor>
    <text evidence="14 16">Binds 1 FAD per subunit.</text>
</comment>
<keyword evidence="8 16" id="KW-0560">Oxidoreductase</keyword>
<dbReference type="Pfam" id="PF02852">
    <property type="entry name" value="Pyr_redox_dim"/>
    <property type="match status" value="1"/>
</dbReference>
<feature type="binding site" evidence="14">
    <location>
        <position position="51"/>
    </location>
    <ligand>
        <name>FAD</name>
        <dbReference type="ChEBI" id="CHEBI:57692"/>
    </ligand>
</feature>
<evidence type="ECO:0000256" key="13">
    <source>
        <dbReference type="PIRSR" id="PIRSR000350-2"/>
    </source>
</evidence>